<dbReference type="AlphaFoldDB" id="A0A7W6KAR5"/>
<comment type="caution">
    <text evidence="2">The sequence shown here is derived from an EMBL/GenBank/DDBJ whole genome shotgun (WGS) entry which is preliminary data.</text>
</comment>
<evidence type="ECO:0000313" key="1">
    <source>
        <dbReference type="EMBL" id="GGG93510.1"/>
    </source>
</evidence>
<reference evidence="2 3" key="3">
    <citation type="submission" date="2020-08" db="EMBL/GenBank/DDBJ databases">
        <title>Genomic Encyclopedia of Type Strains, Phase IV (KMG-IV): sequencing the most valuable type-strain genomes for metagenomic binning, comparative biology and taxonomic classification.</title>
        <authorList>
            <person name="Goeker M."/>
        </authorList>
    </citation>
    <scope>NUCLEOTIDE SEQUENCE [LARGE SCALE GENOMIC DNA]</scope>
    <source>
        <strain evidence="2 3">DSM 100774</strain>
    </source>
</reference>
<protein>
    <submittedName>
        <fullName evidence="2">Uncharacterized protein</fullName>
    </submittedName>
</protein>
<evidence type="ECO:0000313" key="3">
    <source>
        <dbReference type="Proteomes" id="UP000532273"/>
    </source>
</evidence>
<reference evidence="1" key="4">
    <citation type="submission" date="2024-05" db="EMBL/GenBank/DDBJ databases">
        <authorList>
            <person name="Sun Q."/>
            <person name="Zhou Y."/>
        </authorList>
    </citation>
    <scope>NUCLEOTIDE SEQUENCE</scope>
    <source>
        <strain evidence="1">CGMCC 1.15287</strain>
    </source>
</reference>
<dbReference type="Proteomes" id="UP000642938">
    <property type="component" value="Unassembled WGS sequence"/>
</dbReference>
<dbReference type="EMBL" id="JACIEF010000002">
    <property type="protein sequence ID" value="MBB4108328.1"/>
    <property type="molecule type" value="Genomic_DNA"/>
</dbReference>
<sequence>MTYQQNNTSIKQDPRFTGVDHHCLLPGASIIKCDHWGCKVTAKQPQYYPGWKKFFSDRGTTRFHIHRRDFSQLSADQLKNVPADINPDLAWLTPMPKGDGDKPNLNTGWIVEAEGYWPDRSIYNADEVDFIHVEYQTMRAKQNDETKAIIATQDVNSLNYHEMLTEQVMDVKEVAIFVGKEVVNG</sequence>
<reference evidence="4" key="2">
    <citation type="journal article" date="2019" name="Int. J. Syst. Evol. Microbiol.">
        <title>The Global Catalogue of Microorganisms (GCM) 10K type strain sequencing project: providing services to taxonomists for standard genome sequencing and annotation.</title>
        <authorList>
            <consortium name="The Broad Institute Genomics Platform"/>
            <consortium name="The Broad Institute Genome Sequencing Center for Infectious Disease"/>
            <person name="Wu L."/>
            <person name="Ma J."/>
        </authorList>
    </citation>
    <scope>NUCLEOTIDE SEQUENCE [LARGE SCALE GENOMIC DNA]</scope>
    <source>
        <strain evidence="4">CGMCC 1.15287</strain>
    </source>
</reference>
<proteinExistence type="predicted"/>
<keyword evidence="4" id="KW-1185">Reference proteome</keyword>
<evidence type="ECO:0000313" key="2">
    <source>
        <dbReference type="EMBL" id="MBB4108328.1"/>
    </source>
</evidence>
<organism evidence="2 3">
    <name type="scientific">Pedobacter zeae</name>
    <dbReference type="NCBI Taxonomy" id="1737356"/>
    <lineage>
        <taxon>Bacteria</taxon>
        <taxon>Pseudomonadati</taxon>
        <taxon>Bacteroidota</taxon>
        <taxon>Sphingobacteriia</taxon>
        <taxon>Sphingobacteriales</taxon>
        <taxon>Sphingobacteriaceae</taxon>
        <taxon>Pedobacter</taxon>
    </lineage>
</organism>
<evidence type="ECO:0000313" key="4">
    <source>
        <dbReference type="Proteomes" id="UP000642938"/>
    </source>
</evidence>
<dbReference type="Proteomes" id="UP000532273">
    <property type="component" value="Unassembled WGS sequence"/>
</dbReference>
<dbReference type="EMBL" id="BMHZ01000001">
    <property type="protein sequence ID" value="GGG93510.1"/>
    <property type="molecule type" value="Genomic_DNA"/>
</dbReference>
<reference evidence="1" key="1">
    <citation type="journal article" date="2014" name="Int. J. Syst. Evol. Microbiol.">
        <title>Complete genome of a new Firmicutes species belonging to the dominant human colonic microbiota ('Ruminococcus bicirculans') reveals two chromosomes and a selective capacity to utilize plant glucans.</title>
        <authorList>
            <consortium name="NISC Comparative Sequencing Program"/>
            <person name="Wegmann U."/>
            <person name="Louis P."/>
            <person name="Goesmann A."/>
            <person name="Henrissat B."/>
            <person name="Duncan S.H."/>
            <person name="Flint H.J."/>
        </authorList>
    </citation>
    <scope>NUCLEOTIDE SEQUENCE</scope>
    <source>
        <strain evidence="1">CGMCC 1.15287</strain>
    </source>
</reference>
<accession>A0A7W6KAR5</accession>
<gene>
    <name evidence="1" type="ORF">GCM10007422_03450</name>
    <name evidence="2" type="ORF">GGQ60_002309</name>
</gene>
<dbReference type="RefSeq" id="WP_183763730.1">
    <property type="nucleotide sequence ID" value="NZ_BMHZ01000001.1"/>
</dbReference>
<name>A0A7W6KAR5_9SPHI</name>